<dbReference type="EMBL" id="JASAOG010000014">
    <property type="protein sequence ID" value="KAK0065307.1"/>
    <property type="molecule type" value="Genomic_DNA"/>
</dbReference>
<reference evidence="1" key="1">
    <citation type="journal article" date="2023" name="PLoS Negl. Trop. Dis.">
        <title>A genome sequence for Biomphalaria pfeifferi, the major vector snail for the human-infecting parasite Schistosoma mansoni.</title>
        <authorList>
            <person name="Bu L."/>
            <person name="Lu L."/>
            <person name="Laidemitt M.R."/>
            <person name="Zhang S.M."/>
            <person name="Mutuku M."/>
            <person name="Mkoji G."/>
            <person name="Steinauer M."/>
            <person name="Loker E.S."/>
        </authorList>
    </citation>
    <scope>NUCLEOTIDE SEQUENCE</scope>
    <source>
        <strain evidence="1">KasaAsao</strain>
    </source>
</reference>
<name>A0AAD8C2J2_BIOPF</name>
<dbReference type="SUPFAM" id="SSF50494">
    <property type="entry name" value="Trypsin-like serine proteases"/>
    <property type="match status" value="1"/>
</dbReference>
<evidence type="ECO:0000313" key="2">
    <source>
        <dbReference type="Proteomes" id="UP001233172"/>
    </source>
</evidence>
<dbReference type="InterPro" id="IPR009003">
    <property type="entry name" value="Peptidase_S1_PA"/>
</dbReference>
<evidence type="ECO:0008006" key="3">
    <source>
        <dbReference type="Google" id="ProtNLM"/>
    </source>
</evidence>
<evidence type="ECO:0000313" key="1">
    <source>
        <dbReference type="EMBL" id="KAK0065307.1"/>
    </source>
</evidence>
<dbReference type="AlphaFoldDB" id="A0AAD8C2J2"/>
<accession>A0AAD8C2J2</accession>
<protein>
    <recommendedName>
        <fullName evidence="3">Peptidase S1 domain-containing protein</fullName>
    </recommendedName>
</protein>
<sequence length="129" mass="14376">MEDVCLMQYSTCDESIEKTLFQKNEHLWNVWMMSLAMYTTRADDMLCFIVSHSHGTTKQVSFSRYVDKVTVGNLKKCFKKTKITYSTNTCPGSSGAPVSCVGLPSGHCHSVAIKSDGLNYSVIGVEYIL</sequence>
<comment type="caution">
    <text evidence="1">The sequence shown here is derived from an EMBL/GenBank/DDBJ whole genome shotgun (WGS) entry which is preliminary data.</text>
</comment>
<keyword evidence="2" id="KW-1185">Reference proteome</keyword>
<reference evidence="1" key="2">
    <citation type="submission" date="2023-04" db="EMBL/GenBank/DDBJ databases">
        <authorList>
            <person name="Bu L."/>
            <person name="Lu L."/>
            <person name="Laidemitt M.R."/>
            <person name="Zhang S.M."/>
            <person name="Mutuku M."/>
            <person name="Mkoji G."/>
            <person name="Steinauer M."/>
            <person name="Loker E.S."/>
        </authorList>
    </citation>
    <scope>NUCLEOTIDE SEQUENCE</scope>
    <source>
        <strain evidence="1">KasaAsao</strain>
        <tissue evidence="1">Whole Snail</tissue>
    </source>
</reference>
<proteinExistence type="predicted"/>
<gene>
    <name evidence="1" type="ORF">Bpfe_005333</name>
</gene>
<dbReference type="Proteomes" id="UP001233172">
    <property type="component" value="Unassembled WGS sequence"/>
</dbReference>
<organism evidence="1 2">
    <name type="scientific">Biomphalaria pfeifferi</name>
    <name type="common">Bloodfluke planorb</name>
    <name type="synonym">Freshwater snail</name>
    <dbReference type="NCBI Taxonomy" id="112525"/>
    <lineage>
        <taxon>Eukaryota</taxon>
        <taxon>Metazoa</taxon>
        <taxon>Spiralia</taxon>
        <taxon>Lophotrochozoa</taxon>
        <taxon>Mollusca</taxon>
        <taxon>Gastropoda</taxon>
        <taxon>Heterobranchia</taxon>
        <taxon>Euthyneura</taxon>
        <taxon>Panpulmonata</taxon>
        <taxon>Hygrophila</taxon>
        <taxon>Lymnaeoidea</taxon>
        <taxon>Planorbidae</taxon>
        <taxon>Biomphalaria</taxon>
    </lineage>
</organism>